<dbReference type="InterPro" id="IPR011990">
    <property type="entry name" value="TPR-like_helical_dom_sf"/>
</dbReference>
<evidence type="ECO:0000313" key="1">
    <source>
        <dbReference type="EMBL" id="ABI66600.1"/>
    </source>
</evidence>
<dbReference type="AlphaFoldDB" id="Q0AM93"/>
<evidence type="ECO:0000313" key="2">
    <source>
        <dbReference type="Proteomes" id="UP000001964"/>
    </source>
</evidence>
<dbReference type="EMBL" id="CP000449">
    <property type="protein sequence ID" value="ABI66600.1"/>
    <property type="molecule type" value="Genomic_DNA"/>
</dbReference>
<evidence type="ECO:0008006" key="3">
    <source>
        <dbReference type="Google" id="ProtNLM"/>
    </source>
</evidence>
<dbReference type="HOGENOM" id="CLU_065010_2_0_5"/>
<dbReference type="OrthoDB" id="7593450at2"/>
<dbReference type="RefSeq" id="WP_011644245.1">
    <property type="nucleotide sequence ID" value="NC_008347.1"/>
</dbReference>
<dbReference type="Gene3D" id="1.25.40.10">
    <property type="entry name" value="Tetratricopeptide repeat domain"/>
    <property type="match status" value="1"/>
</dbReference>
<name>Q0AM93_MARMM</name>
<accession>Q0AM93</accession>
<keyword evidence="2" id="KW-1185">Reference proteome</keyword>
<dbReference type="STRING" id="394221.Mmar10_2308"/>
<organism evidence="1 2">
    <name type="scientific">Maricaulis maris (strain MCS10)</name>
    <name type="common">Caulobacter maris</name>
    <dbReference type="NCBI Taxonomy" id="394221"/>
    <lineage>
        <taxon>Bacteria</taxon>
        <taxon>Pseudomonadati</taxon>
        <taxon>Pseudomonadota</taxon>
        <taxon>Alphaproteobacteria</taxon>
        <taxon>Maricaulales</taxon>
        <taxon>Maricaulaceae</taxon>
        <taxon>Maricaulis</taxon>
    </lineage>
</organism>
<dbReference type="Pfam" id="PF06041">
    <property type="entry name" value="DUF924"/>
    <property type="match status" value="1"/>
</dbReference>
<dbReference type="Gene3D" id="1.20.58.320">
    <property type="entry name" value="TPR-like"/>
    <property type="match status" value="1"/>
</dbReference>
<protein>
    <recommendedName>
        <fullName evidence="3">DUF924 domain-containing protein</fullName>
    </recommendedName>
</protein>
<sequence length="193" mass="22217">MSIQHPTIDDVLDFWFETAGPARWYASSPAFDARVRRLFARPIEDHARLWWESEHPWEDSAFGGLALIVMFDQFTRNAWRGSGHAFAHDEIARNVAWTMLERGYDWAIPDDRRAFVYMPFMHSEDIEDQDLCVALAADRLSGSGTLDHAIKHRDVIRQFGRFPYRNEALQRTSTPAETAYLQGGGYAPGRKRA</sequence>
<gene>
    <name evidence="1" type="ordered locus">Mmar10_2308</name>
</gene>
<dbReference type="Proteomes" id="UP000001964">
    <property type="component" value="Chromosome"/>
</dbReference>
<reference evidence="1 2" key="1">
    <citation type="submission" date="2006-08" db="EMBL/GenBank/DDBJ databases">
        <title>Complete sequence of Maricaulis maris MCS10.</title>
        <authorList>
            <consortium name="US DOE Joint Genome Institute"/>
            <person name="Copeland A."/>
            <person name="Lucas S."/>
            <person name="Lapidus A."/>
            <person name="Barry K."/>
            <person name="Detter J.C."/>
            <person name="Glavina del Rio T."/>
            <person name="Hammon N."/>
            <person name="Israni S."/>
            <person name="Dalin E."/>
            <person name="Tice H."/>
            <person name="Pitluck S."/>
            <person name="Saunders E."/>
            <person name="Brettin T."/>
            <person name="Bruce D."/>
            <person name="Han C."/>
            <person name="Tapia R."/>
            <person name="Gilna P."/>
            <person name="Schmutz J."/>
            <person name="Larimer F."/>
            <person name="Land M."/>
            <person name="Hauser L."/>
            <person name="Kyrpides N."/>
            <person name="Mikhailova N."/>
            <person name="Viollier P."/>
            <person name="Stephens C."/>
            <person name="Richardson P."/>
        </authorList>
    </citation>
    <scope>NUCLEOTIDE SEQUENCE [LARGE SCALE GENOMIC DNA]</scope>
    <source>
        <strain evidence="1 2">MCS10</strain>
    </source>
</reference>
<proteinExistence type="predicted"/>
<dbReference type="SUPFAM" id="SSF48452">
    <property type="entry name" value="TPR-like"/>
    <property type="match status" value="1"/>
</dbReference>
<dbReference type="InterPro" id="IPR010323">
    <property type="entry name" value="DUF924"/>
</dbReference>
<dbReference type="eggNOG" id="COG3803">
    <property type="taxonomic scope" value="Bacteria"/>
</dbReference>
<dbReference type="KEGG" id="mmr:Mmar10_2308"/>